<dbReference type="Pfam" id="PF01968">
    <property type="entry name" value="Hydantoinase_A"/>
    <property type="match status" value="1"/>
</dbReference>
<feature type="compositionally biased region" description="Acidic residues" evidence="1">
    <location>
        <begin position="570"/>
        <end position="588"/>
    </location>
</feature>
<protein>
    <recommendedName>
        <fullName evidence="8">Hydantoinase</fullName>
    </recommendedName>
</protein>
<dbReference type="AlphaFoldDB" id="F8MZC9"/>
<dbReference type="InterPro" id="IPR008040">
    <property type="entry name" value="Hydant_A_N"/>
</dbReference>
<feature type="domain" description="Hydantoinase A/oxoprolinase" evidence="2">
    <location>
        <begin position="223"/>
        <end position="453"/>
    </location>
</feature>
<dbReference type="HOGENOM" id="CLU_007154_0_0_1"/>
<dbReference type="InterPro" id="IPR043129">
    <property type="entry name" value="ATPase_NBD"/>
</dbReference>
<feature type="domain" description="Hydantoinase/oxoprolinase N-terminal" evidence="3">
    <location>
        <begin position="11"/>
        <end position="200"/>
    </location>
</feature>
<dbReference type="FunFam" id="3.40.1610.10:FF:000001">
    <property type="entry name" value="Hydantoinase, putative"/>
    <property type="match status" value="1"/>
</dbReference>
<dbReference type="Gene3D" id="3.40.1610.10">
    <property type="entry name" value="CV3147-like domain"/>
    <property type="match status" value="1"/>
</dbReference>
<name>F8MZC9_NEUT8</name>
<evidence type="ECO:0000259" key="3">
    <source>
        <dbReference type="Pfam" id="PF05378"/>
    </source>
</evidence>
<dbReference type="SUPFAM" id="SSF160991">
    <property type="entry name" value="CV3147-like"/>
    <property type="match status" value="1"/>
</dbReference>
<evidence type="ECO:0000256" key="1">
    <source>
        <dbReference type="SAM" id="MobiDB-lite"/>
    </source>
</evidence>
<feature type="domain" description="S-Me-THD N-terminal" evidence="4">
    <location>
        <begin position="625"/>
        <end position="793"/>
    </location>
</feature>
<dbReference type="GeneID" id="20825690"/>
<reference evidence="7" key="1">
    <citation type="journal article" date="2011" name="Genetics">
        <title>Massive changes in genome architecture accompany the transition to self-fertility in the filamentous fungus Neurospora tetrasperma.</title>
        <authorList>
            <person name="Ellison C.E."/>
            <person name="Stajich J.E."/>
            <person name="Jacobson D.J."/>
            <person name="Natvig D.O."/>
            <person name="Lapidus A."/>
            <person name="Foster B."/>
            <person name="Aerts A."/>
            <person name="Riley R."/>
            <person name="Lindquist E.A."/>
            <person name="Grigoriev I.V."/>
            <person name="Taylor J.W."/>
        </authorList>
    </citation>
    <scope>NUCLEOTIDE SEQUENCE [LARGE SCALE GENOMIC DNA]</scope>
    <source>
        <strain evidence="7">FGSC 2508 / P0657</strain>
    </source>
</reference>
<dbReference type="OrthoDB" id="5404895at2759"/>
<evidence type="ECO:0000259" key="2">
    <source>
        <dbReference type="Pfam" id="PF01968"/>
    </source>
</evidence>
<dbReference type="Proteomes" id="UP000008065">
    <property type="component" value="Unassembled WGS sequence"/>
</dbReference>
<feature type="domain" description="S-Me-THD-like C-terminal" evidence="5">
    <location>
        <begin position="797"/>
        <end position="1043"/>
    </location>
</feature>
<evidence type="ECO:0000313" key="7">
    <source>
        <dbReference type="Proteomes" id="UP000008065"/>
    </source>
</evidence>
<dbReference type="KEGG" id="nte:NEUTE1DRAFT132793"/>
<dbReference type="PANTHER" id="PTHR11365:SF10">
    <property type="entry name" value="HYDANTOINASE_OXOPROLINASE"/>
    <property type="match status" value="1"/>
</dbReference>
<dbReference type="GO" id="GO:0016787">
    <property type="term" value="F:hydrolase activity"/>
    <property type="evidence" value="ECO:0007669"/>
    <property type="project" value="InterPro"/>
</dbReference>
<feature type="region of interest" description="Disordered" evidence="1">
    <location>
        <begin position="909"/>
        <end position="935"/>
    </location>
</feature>
<dbReference type="Gene3D" id="2.40.390.10">
    <property type="entry name" value="CV3147-like"/>
    <property type="match status" value="1"/>
</dbReference>
<dbReference type="InterPro" id="IPR024071">
    <property type="entry name" value="S-Me-THD_C_sf"/>
</dbReference>
<proteinExistence type="predicted"/>
<dbReference type="VEuPathDB" id="FungiDB:NEUTE1DRAFT_132793"/>
<dbReference type="SUPFAM" id="SSF53067">
    <property type="entry name" value="Actin-like ATPase domain"/>
    <property type="match status" value="1"/>
</dbReference>
<dbReference type="EMBL" id="GL891382">
    <property type="protein sequence ID" value="EGO52020.1"/>
    <property type="molecule type" value="Genomic_DNA"/>
</dbReference>
<evidence type="ECO:0000259" key="4">
    <source>
        <dbReference type="Pfam" id="PF06032"/>
    </source>
</evidence>
<dbReference type="PANTHER" id="PTHR11365">
    <property type="entry name" value="5-OXOPROLINASE RELATED"/>
    <property type="match status" value="1"/>
</dbReference>
<feature type="region of interest" description="Disordered" evidence="1">
    <location>
        <begin position="568"/>
        <end position="600"/>
    </location>
</feature>
<organism evidence="6 7">
    <name type="scientific">Neurospora tetrasperma (strain FGSC 2508 / ATCC MYA-4615 / P0657)</name>
    <dbReference type="NCBI Taxonomy" id="510951"/>
    <lineage>
        <taxon>Eukaryota</taxon>
        <taxon>Fungi</taxon>
        <taxon>Dikarya</taxon>
        <taxon>Ascomycota</taxon>
        <taxon>Pezizomycotina</taxon>
        <taxon>Sordariomycetes</taxon>
        <taxon>Sordariomycetidae</taxon>
        <taxon>Sordariales</taxon>
        <taxon>Sordariaceae</taxon>
        <taxon>Neurospora</taxon>
    </lineage>
</organism>
<dbReference type="Pfam" id="PF05378">
    <property type="entry name" value="Hydant_A_N"/>
    <property type="match status" value="1"/>
</dbReference>
<evidence type="ECO:0000313" key="6">
    <source>
        <dbReference type="EMBL" id="EGO52020.1"/>
    </source>
</evidence>
<dbReference type="RefSeq" id="XP_009855666.1">
    <property type="nucleotide sequence ID" value="XM_009857364.1"/>
</dbReference>
<dbReference type="InterPro" id="IPR002821">
    <property type="entry name" value="Hydantoinase_A"/>
</dbReference>
<gene>
    <name evidence="6" type="ORF">NEUTE1DRAFT_132793</name>
</gene>
<dbReference type="InterPro" id="IPR045079">
    <property type="entry name" value="Oxoprolinase-like"/>
</dbReference>
<dbReference type="InterPro" id="IPR048350">
    <property type="entry name" value="S-Me-THD-like_C"/>
</dbReference>
<keyword evidence="7" id="KW-1185">Reference proteome</keyword>
<dbReference type="Pfam" id="PF20906">
    <property type="entry name" value="S-Me-THD_C"/>
    <property type="match status" value="1"/>
</dbReference>
<accession>F8MZC9</accession>
<evidence type="ECO:0008006" key="8">
    <source>
        <dbReference type="Google" id="ProtNLM"/>
    </source>
</evidence>
<dbReference type="InterPro" id="IPR010318">
    <property type="entry name" value="S-Me-THD_N"/>
</dbReference>
<sequence length="1063" mass="113542">MAPQPSPRRLRIGVDVGGTNTDGVILDPSLASSSPSKGILAHIKTATTPNPSDGIMTAITSMFTQLEATHAANIRSEDAISSVTIGTTHFVNAVIERDPSRLSRVAVLRLSGPFSKHVPPCVDWPDDMRSLILGYHARVKGGLEVDGSLISDIDEFEIVEQCKEIRRRGGIKAVVINGVFSPIDTVYRQEERAAEIVRRELGGQGEVDVVCSKEVANLGFLERENAAVLNASILRFARRTIREFRQAVGRLGLKGVPVFITQNDGTILKGEKAAELPIKTFSSGPTNSMRGAAFLVQGQERDGKKEGQGQGEAMMVVDIGGTTTDVGLLLPNGFPRQQAAYSELAGVRMNFSCPDIKSIGLGGGSIVRKGKNGITIGPESVGYRINEEALLFGGSTLTTTDCTVLANPGITSIGNASLVKDALTEEETQQFKAIVRSKIEKIIDNMKTSPEDLPAILVGGGAVIAPDELQGASKVLKPRWSEVANAIGAAIARVSSVVDTIKSTETKTEKQFLEEIKKDAIERTIAAGASPESVEVVEVEMLPLQYVENKTRFVVRAAGDFDFTRSYMSSDDDEKASSEEEAVGEDLSEPQTVTDTKPKAATPSEVNVLTYTPSVLNRIWHISETDLTFISTGCYILGTGGGGSPYASMILLRQLLRSGASVRVVSPADVPDSAAVGCGCGAGSPTVSIEKLQGDEMMQAQTELYKALSSSSDQNQNNKATHMIALEIGGGNGLQGMTLGASSNMDIPCVDGDWMGRAYPTKWQTTPVVFNERSPIWSPIAVADGNGNVLVMPKAASDAAVEKIIRAALSQMGSQVGAADPPVRGAEMKRWVVENTVSQAWRLGRAVARARAMNRLDEVAETIVEECGGGQKGVAAKVLFKGKIVGVRRTLRMGHVYGECIIEGTDVTDDTTSTTNDGRRTRGRRGGQGVAGEEKEDFTGKRIKIPFKNENIAAIRIPAGDGFKDDENKELEKQEDVLAIVPDLISVIDAQSGEAVGTPEYRYGLLVIVIGIAASDKWTGSQRGIDLGGPKAFGFDHLKYEPLGKFVKPVCAIYEAYLLSKTG</sequence>
<evidence type="ECO:0000259" key="5">
    <source>
        <dbReference type="Pfam" id="PF20906"/>
    </source>
</evidence>
<dbReference type="Pfam" id="PF06032">
    <property type="entry name" value="S-Me-THD_N"/>
    <property type="match status" value="1"/>
</dbReference>
<dbReference type="InterPro" id="IPR027479">
    <property type="entry name" value="S-Me-THD_N_sf"/>
</dbReference>